<dbReference type="GO" id="GO:0006457">
    <property type="term" value="P:protein folding"/>
    <property type="evidence" value="ECO:0007669"/>
    <property type="project" value="InterPro"/>
</dbReference>
<dbReference type="PaxDb" id="2903-EOD16658"/>
<dbReference type="Pfam" id="PF01920">
    <property type="entry name" value="Prefoldin_2"/>
    <property type="match status" value="1"/>
</dbReference>
<evidence type="ECO:0000256" key="1">
    <source>
        <dbReference type="ARBA" id="ARBA00008045"/>
    </source>
</evidence>
<dbReference type="RefSeq" id="XP_005769087.1">
    <property type="nucleotide sequence ID" value="XM_005769030.1"/>
</dbReference>
<dbReference type="GeneID" id="17275492"/>
<dbReference type="EnsemblProtists" id="EOD30219">
    <property type="protein sequence ID" value="EOD30219"/>
    <property type="gene ID" value="EMIHUDRAFT_59123"/>
</dbReference>
<dbReference type="InterPro" id="IPR002777">
    <property type="entry name" value="PFD_beta-like"/>
</dbReference>
<name>A0A0D3K384_EMIH1</name>
<dbReference type="KEGG" id="ehx:EMIHUDRAFT_59123"/>
<sequence>VLKELELLEEDAQVFKLIGPVLVKQELVEVKSNVNKRIEYIKADATRIERSLKAKNDEQNTVKEQIQALQK</sequence>
<evidence type="ECO:0000313" key="4">
    <source>
        <dbReference type="Proteomes" id="UP000013827"/>
    </source>
</evidence>
<dbReference type="GO" id="GO:0005737">
    <property type="term" value="C:cytoplasm"/>
    <property type="evidence" value="ECO:0007669"/>
    <property type="project" value="TreeGrafter"/>
</dbReference>
<reference evidence="3" key="2">
    <citation type="submission" date="2024-10" db="UniProtKB">
        <authorList>
            <consortium name="EnsemblProtists"/>
        </authorList>
    </citation>
    <scope>IDENTIFICATION</scope>
</reference>
<evidence type="ECO:0000256" key="2">
    <source>
        <dbReference type="ARBA" id="ARBA00023186"/>
    </source>
</evidence>
<dbReference type="SUPFAM" id="SSF46579">
    <property type="entry name" value="Prefoldin"/>
    <property type="match status" value="1"/>
</dbReference>
<dbReference type="KEGG" id="ehx:EMIHUDRAFT_59125"/>
<dbReference type="AlphaFoldDB" id="A0A0D3K384"/>
<comment type="similarity">
    <text evidence="1">Belongs to the prefoldin subunit beta family.</text>
</comment>
<proteinExistence type="inferred from homology"/>
<evidence type="ECO:0000313" key="3">
    <source>
        <dbReference type="EnsemblProtists" id="EOD30219"/>
    </source>
</evidence>
<dbReference type="GeneID" id="17262805"/>
<keyword evidence="2" id="KW-0143">Chaperone</keyword>
<dbReference type="RefSeq" id="XP_005782648.1">
    <property type="nucleotide sequence ID" value="XM_005782591.1"/>
</dbReference>
<dbReference type="GO" id="GO:0016272">
    <property type="term" value="C:prefoldin complex"/>
    <property type="evidence" value="ECO:0007669"/>
    <property type="project" value="InterPro"/>
</dbReference>
<protein>
    <recommendedName>
        <fullName evidence="5">Prefoldin subunit 6</fullName>
    </recommendedName>
</protein>
<accession>A0A0D3K384</accession>
<evidence type="ECO:0008006" key="5">
    <source>
        <dbReference type="Google" id="ProtNLM"/>
    </source>
</evidence>
<keyword evidence="4" id="KW-1185">Reference proteome</keyword>
<dbReference type="EnsemblProtists" id="EOD16658">
    <property type="protein sequence ID" value="EOD16658"/>
    <property type="gene ID" value="EMIHUDRAFT_59125"/>
</dbReference>
<dbReference type="eggNOG" id="KOG3478">
    <property type="taxonomic scope" value="Eukaryota"/>
</dbReference>
<dbReference type="Gene3D" id="1.10.287.370">
    <property type="match status" value="1"/>
</dbReference>
<dbReference type="GO" id="GO:0051087">
    <property type="term" value="F:protein-folding chaperone binding"/>
    <property type="evidence" value="ECO:0007669"/>
    <property type="project" value="TreeGrafter"/>
</dbReference>
<dbReference type="PANTHER" id="PTHR21431:SF0">
    <property type="entry name" value="PREFOLDIN SUBUNIT 6"/>
    <property type="match status" value="1"/>
</dbReference>
<dbReference type="PANTHER" id="PTHR21431">
    <property type="entry name" value="PREFOLDIN SUBUNIT 6"/>
    <property type="match status" value="1"/>
</dbReference>
<dbReference type="HOGENOM" id="CLU_125172_3_0_1"/>
<dbReference type="GO" id="GO:0051131">
    <property type="term" value="P:chaperone-mediated protein complex assembly"/>
    <property type="evidence" value="ECO:0007669"/>
    <property type="project" value="TreeGrafter"/>
</dbReference>
<dbReference type="GO" id="GO:0051082">
    <property type="term" value="F:unfolded protein binding"/>
    <property type="evidence" value="ECO:0007669"/>
    <property type="project" value="InterPro"/>
</dbReference>
<dbReference type="InterPro" id="IPR009053">
    <property type="entry name" value="Prefoldin"/>
</dbReference>
<dbReference type="STRING" id="2903.R1C287"/>
<organism evidence="3 4">
    <name type="scientific">Emiliania huxleyi (strain CCMP1516)</name>
    <dbReference type="NCBI Taxonomy" id="280463"/>
    <lineage>
        <taxon>Eukaryota</taxon>
        <taxon>Haptista</taxon>
        <taxon>Haptophyta</taxon>
        <taxon>Prymnesiophyceae</taxon>
        <taxon>Isochrysidales</taxon>
        <taxon>Noelaerhabdaceae</taxon>
        <taxon>Emiliania</taxon>
    </lineage>
</organism>
<dbReference type="Proteomes" id="UP000013827">
    <property type="component" value="Unassembled WGS sequence"/>
</dbReference>
<reference evidence="4" key="1">
    <citation type="journal article" date="2013" name="Nature">
        <title>Pan genome of the phytoplankton Emiliania underpins its global distribution.</title>
        <authorList>
            <person name="Read B.A."/>
            <person name="Kegel J."/>
            <person name="Klute M.J."/>
            <person name="Kuo A."/>
            <person name="Lefebvre S.C."/>
            <person name="Maumus F."/>
            <person name="Mayer C."/>
            <person name="Miller J."/>
            <person name="Monier A."/>
            <person name="Salamov A."/>
            <person name="Young J."/>
            <person name="Aguilar M."/>
            <person name="Claverie J.M."/>
            <person name="Frickenhaus S."/>
            <person name="Gonzalez K."/>
            <person name="Herman E.K."/>
            <person name="Lin Y.C."/>
            <person name="Napier J."/>
            <person name="Ogata H."/>
            <person name="Sarno A.F."/>
            <person name="Shmutz J."/>
            <person name="Schroeder D."/>
            <person name="de Vargas C."/>
            <person name="Verret F."/>
            <person name="von Dassow P."/>
            <person name="Valentin K."/>
            <person name="Van de Peer Y."/>
            <person name="Wheeler G."/>
            <person name="Dacks J.B."/>
            <person name="Delwiche C.F."/>
            <person name="Dyhrman S.T."/>
            <person name="Glockner G."/>
            <person name="John U."/>
            <person name="Richards T."/>
            <person name="Worden A.Z."/>
            <person name="Zhang X."/>
            <person name="Grigoriev I.V."/>
            <person name="Allen A.E."/>
            <person name="Bidle K."/>
            <person name="Borodovsky M."/>
            <person name="Bowler C."/>
            <person name="Brownlee C."/>
            <person name="Cock J.M."/>
            <person name="Elias M."/>
            <person name="Gladyshev V.N."/>
            <person name="Groth M."/>
            <person name="Guda C."/>
            <person name="Hadaegh A."/>
            <person name="Iglesias-Rodriguez M.D."/>
            <person name="Jenkins J."/>
            <person name="Jones B.M."/>
            <person name="Lawson T."/>
            <person name="Leese F."/>
            <person name="Lindquist E."/>
            <person name="Lobanov A."/>
            <person name="Lomsadze A."/>
            <person name="Malik S.B."/>
            <person name="Marsh M.E."/>
            <person name="Mackinder L."/>
            <person name="Mock T."/>
            <person name="Mueller-Roeber B."/>
            <person name="Pagarete A."/>
            <person name="Parker M."/>
            <person name="Probert I."/>
            <person name="Quesneville H."/>
            <person name="Raines C."/>
            <person name="Rensing S.A."/>
            <person name="Riano-Pachon D.M."/>
            <person name="Richier S."/>
            <person name="Rokitta S."/>
            <person name="Shiraiwa Y."/>
            <person name="Soanes D.M."/>
            <person name="van der Giezen M."/>
            <person name="Wahlund T.M."/>
            <person name="Williams B."/>
            <person name="Wilson W."/>
            <person name="Wolfe G."/>
            <person name="Wurch L.L."/>
        </authorList>
    </citation>
    <scope>NUCLEOTIDE SEQUENCE</scope>
</reference>